<keyword evidence="2" id="KW-1185">Reference proteome</keyword>
<gene>
    <name evidence="1" type="ORF">KIF53_09365</name>
</gene>
<proteinExistence type="predicted"/>
<dbReference type="RefSeq" id="WP_043581423.1">
    <property type="nucleotide sequence ID" value="NZ_CP142381.1"/>
</dbReference>
<evidence type="ECO:0000313" key="1">
    <source>
        <dbReference type="EMBL" id="MBW8287831.1"/>
    </source>
</evidence>
<sequence>MARIIVTSDGDILDQLCHANYGHLAGVVEAVLAENPGLAERRQPYTTGIAILMPDLEAPDNETVTLWE</sequence>
<dbReference type="EMBL" id="JAHDTB010000006">
    <property type="protein sequence ID" value="MBW8287831.1"/>
    <property type="molecule type" value="Genomic_DNA"/>
</dbReference>
<dbReference type="Pfam" id="PF05489">
    <property type="entry name" value="Phage_tail_X"/>
    <property type="match status" value="1"/>
</dbReference>
<dbReference type="InterPro" id="IPR008861">
    <property type="entry name" value="GpX-like"/>
</dbReference>
<name>A0ABS7FCZ2_9NEIS</name>
<organism evidence="1 2">
    <name type="scientific">Chromobacterium subtsugae</name>
    <dbReference type="NCBI Taxonomy" id="251747"/>
    <lineage>
        <taxon>Bacteria</taxon>
        <taxon>Pseudomonadati</taxon>
        <taxon>Pseudomonadota</taxon>
        <taxon>Betaproteobacteria</taxon>
        <taxon>Neisseriales</taxon>
        <taxon>Chromobacteriaceae</taxon>
        <taxon>Chromobacterium</taxon>
    </lineage>
</organism>
<dbReference type="Proteomes" id="UP000711178">
    <property type="component" value="Unassembled WGS sequence"/>
</dbReference>
<accession>A0ABS7FCZ2</accession>
<comment type="caution">
    <text evidence="1">The sequence shown here is derived from an EMBL/GenBank/DDBJ whole genome shotgun (WGS) entry which is preliminary data.</text>
</comment>
<dbReference type="GeneID" id="89687500"/>
<protein>
    <submittedName>
        <fullName evidence="1">Tail protein X</fullName>
    </submittedName>
</protein>
<evidence type="ECO:0000313" key="2">
    <source>
        <dbReference type="Proteomes" id="UP000711178"/>
    </source>
</evidence>
<reference evidence="1 2" key="1">
    <citation type="submission" date="2021-05" db="EMBL/GenBank/DDBJ databases">
        <title>Draft Whole Genome Sequencing Of Biosensor Chromobacterium violaceum Strain CV026 Reveals A Regulatory RNA In Chromobacterium violaceum Phenotype Regulatory Network.</title>
        <authorList>
            <person name="Hong K.W."/>
            <person name="Chan K.G."/>
            <person name="Chang C.-Y."/>
        </authorList>
    </citation>
    <scope>NUCLEOTIDE SEQUENCE [LARGE SCALE GENOMIC DNA]</scope>
    <source>
        <strain evidence="1 2">ATCC 31532</strain>
    </source>
</reference>